<organism evidence="1">
    <name type="scientific">Schlesneria paludicola</name>
    <dbReference type="NCBI Taxonomy" id="360056"/>
    <lineage>
        <taxon>Bacteria</taxon>
        <taxon>Pseudomonadati</taxon>
        <taxon>Planctomycetota</taxon>
        <taxon>Planctomycetia</taxon>
        <taxon>Planctomycetales</taxon>
        <taxon>Planctomycetaceae</taxon>
        <taxon>Schlesneria</taxon>
    </lineage>
</organism>
<dbReference type="InterPro" id="IPR006429">
    <property type="entry name" value="Phage_lambda_portal"/>
</dbReference>
<name>A0A7C4LLG5_9PLAN</name>
<dbReference type="GO" id="GO:0005198">
    <property type="term" value="F:structural molecule activity"/>
    <property type="evidence" value="ECO:0007669"/>
    <property type="project" value="InterPro"/>
</dbReference>
<evidence type="ECO:0000313" key="1">
    <source>
        <dbReference type="EMBL" id="HGT39695.1"/>
    </source>
</evidence>
<dbReference type="GO" id="GO:0019068">
    <property type="term" value="P:virion assembly"/>
    <property type="evidence" value="ECO:0007669"/>
    <property type="project" value="InterPro"/>
</dbReference>
<reference evidence="1" key="1">
    <citation type="journal article" date="2020" name="mSystems">
        <title>Genome- and Community-Level Interaction Insights into Carbon Utilization and Element Cycling Functions of Hydrothermarchaeota in Hydrothermal Sediment.</title>
        <authorList>
            <person name="Zhou Z."/>
            <person name="Liu Y."/>
            <person name="Xu W."/>
            <person name="Pan J."/>
            <person name="Luo Z.H."/>
            <person name="Li M."/>
        </authorList>
    </citation>
    <scope>NUCLEOTIDE SEQUENCE [LARGE SCALE GENOMIC DNA]</scope>
    <source>
        <strain evidence="1">SpSt-508</strain>
    </source>
</reference>
<gene>
    <name evidence="1" type="ORF">ENS64_10605</name>
</gene>
<dbReference type="EMBL" id="DSVQ01000014">
    <property type="protein sequence ID" value="HGT39695.1"/>
    <property type="molecule type" value="Genomic_DNA"/>
</dbReference>
<comment type="caution">
    <text evidence="1">The sequence shown here is derived from an EMBL/GenBank/DDBJ whole genome shotgun (WGS) entry which is preliminary data.</text>
</comment>
<proteinExistence type="predicted"/>
<accession>A0A7C4LLG5</accession>
<protein>
    <submittedName>
        <fullName evidence="1">Phage portal protein</fullName>
    </submittedName>
</protein>
<dbReference type="Pfam" id="PF05136">
    <property type="entry name" value="Phage_portal_2"/>
    <property type="match status" value="1"/>
</dbReference>
<sequence>MSAARRFQMEYDRIPATSVLHWFRCDRPGQARGVPDILPALPRYAEVGRVKRVITPYREAVL</sequence>
<dbReference type="AlphaFoldDB" id="A0A7C4LLG5"/>